<dbReference type="Proteomes" id="UP000198614">
    <property type="component" value="Unassembled WGS sequence"/>
</dbReference>
<reference evidence="2 3" key="1">
    <citation type="submission" date="2016-10" db="EMBL/GenBank/DDBJ databases">
        <authorList>
            <person name="de Groot N.N."/>
        </authorList>
    </citation>
    <scope>NUCLEOTIDE SEQUENCE [LARGE SCALE GENOMIC DNA]</scope>
    <source>
        <strain evidence="2 3">CGMCC 4.1859</strain>
    </source>
</reference>
<dbReference type="EMBL" id="FNAX01000004">
    <property type="protein sequence ID" value="SDE84758.1"/>
    <property type="molecule type" value="Genomic_DNA"/>
</dbReference>
<dbReference type="SUPFAM" id="SSF55469">
    <property type="entry name" value="FMN-dependent nitroreductase-like"/>
    <property type="match status" value="2"/>
</dbReference>
<evidence type="ECO:0000313" key="3">
    <source>
        <dbReference type="Proteomes" id="UP000198614"/>
    </source>
</evidence>
<evidence type="ECO:0008006" key="4">
    <source>
        <dbReference type="Google" id="ProtNLM"/>
    </source>
</evidence>
<feature type="region of interest" description="Disordered" evidence="1">
    <location>
        <begin position="395"/>
        <end position="415"/>
    </location>
</feature>
<feature type="region of interest" description="Disordered" evidence="1">
    <location>
        <begin position="49"/>
        <end position="138"/>
    </location>
</feature>
<feature type="compositionally biased region" description="Basic and acidic residues" evidence="1">
    <location>
        <begin position="116"/>
        <end position="126"/>
    </location>
</feature>
<dbReference type="GO" id="GO:0016491">
    <property type="term" value="F:oxidoreductase activity"/>
    <property type="evidence" value="ECO:0007669"/>
    <property type="project" value="InterPro"/>
</dbReference>
<dbReference type="InterPro" id="IPR000415">
    <property type="entry name" value="Nitroreductase-like"/>
</dbReference>
<feature type="compositionally biased region" description="Gly residues" evidence="1">
    <location>
        <begin position="94"/>
        <end position="114"/>
    </location>
</feature>
<sequence>MRRGGVAFHDALQVAAAIAARAPSSHNCQPWGVGWATDAATRRTAAALLSAGEPGGRAAVSPDGRSAGTAAGAPDGRLGGTPDGTPDGASAGTPDGGSAGAGAGVPDGRLGGTRDGTPDRAPDGTPDRTSAGSGRVPSRRSEYLVLALDRARELTALPAHATEMLLSCGSHGEILARALAAQGWRADGVRLLGPGATGGAPPFGGDRWPRAWEPLCLLRLSSAPASPGDLAALRETVGARHTNRGPYRPEAIDPGVLARLASSAAESALLRAHPAPGAPVAVRHLVGAPERAALAELVARHGGRDFAHRAAWRETHAYIRRDEAEAARAGDGFTLGQLFGELSPPRRLGMRAALAPATMRLLRHAGYDRFLARQLAAAVRRSPAAVALCFDGSDGSDGSGRPGNPAGPGDFGGLGGRTPDAGSVLRAGAALAGYWLAATRAGLVLHPVSVLLQHEDVRDACERRLALPGRALFLSRLGYAVTAFPSSHRRSPSHALRRV</sequence>
<dbReference type="Gene3D" id="3.40.109.10">
    <property type="entry name" value="NADH Oxidase"/>
    <property type="match status" value="1"/>
</dbReference>
<evidence type="ECO:0000313" key="2">
    <source>
        <dbReference type="EMBL" id="SDE84758.1"/>
    </source>
</evidence>
<protein>
    <recommendedName>
        <fullName evidence="4">Nitroreductase family protein</fullName>
    </recommendedName>
</protein>
<evidence type="ECO:0000256" key="1">
    <source>
        <dbReference type="SAM" id="MobiDB-lite"/>
    </source>
</evidence>
<organism evidence="2 3">
    <name type="scientific">Streptomyces griseoaurantiacus</name>
    <dbReference type="NCBI Taxonomy" id="68213"/>
    <lineage>
        <taxon>Bacteria</taxon>
        <taxon>Bacillati</taxon>
        <taxon>Actinomycetota</taxon>
        <taxon>Actinomycetes</taxon>
        <taxon>Kitasatosporales</taxon>
        <taxon>Streptomycetaceae</taxon>
        <taxon>Streptomyces</taxon>
        <taxon>Streptomyces aurantiacus group</taxon>
    </lineage>
</organism>
<name>A0A1G7G9E0_9ACTN</name>
<accession>A0A1G7G9E0</accession>
<gene>
    <name evidence="2" type="ORF">SAMN05216260_104142</name>
</gene>
<dbReference type="AlphaFoldDB" id="A0A1G7G9E0"/>
<proteinExistence type="predicted"/>